<protein>
    <submittedName>
        <fullName evidence="1">Uncharacterized protein</fullName>
    </submittedName>
</protein>
<dbReference type="EMBL" id="BPLR01005235">
    <property type="protein sequence ID" value="GIY00882.1"/>
    <property type="molecule type" value="Genomic_DNA"/>
</dbReference>
<dbReference type="AlphaFoldDB" id="A0AAV4PXL4"/>
<comment type="caution">
    <text evidence="1">The sequence shown here is derived from an EMBL/GenBank/DDBJ whole genome shotgun (WGS) entry which is preliminary data.</text>
</comment>
<gene>
    <name evidence="1" type="ORF">CEXT_706871</name>
</gene>
<name>A0AAV4PXL4_CAEEX</name>
<proteinExistence type="predicted"/>
<evidence type="ECO:0000313" key="2">
    <source>
        <dbReference type="Proteomes" id="UP001054945"/>
    </source>
</evidence>
<dbReference type="Proteomes" id="UP001054945">
    <property type="component" value="Unassembled WGS sequence"/>
</dbReference>
<sequence>MALAELLKEAAGAHPEILSQSRGAREDRSSRLAYRPESHDRFGGRLLQQNFNRSECILSGSDLEDLKSALREHFYLNGGGNHSQIRRRSAEEEVHPNKIIDFMTQSIDSAQEPTLETRIDLCESFPENNNEKGGGKSRFFSKKLKEIPAATPFILCRNTNRADRRRAKDLGSFI</sequence>
<evidence type="ECO:0000313" key="1">
    <source>
        <dbReference type="EMBL" id="GIY00882.1"/>
    </source>
</evidence>
<accession>A0AAV4PXL4</accession>
<reference evidence="1 2" key="1">
    <citation type="submission" date="2021-06" db="EMBL/GenBank/DDBJ databases">
        <title>Caerostris extrusa draft genome.</title>
        <authorList>
            <person name="Kono N."/>
            <person name="Arakawa K."/>
        </authorList>
    </citation>
    <scope>NUCLEOTIDE SEQUENCE [LARGE SCALE GENOMIC DNA]</scope>
</reference>
<keyword evidence="2" id="KW-1185">Reference proteome</keyword>
<organism evidence="1 2">
    <name type="scientific">Caerostris extrusa</name>
    <name type="common">Bark spider</name>
    <name type="synonym">Caerostris bankana</name>
    <dbReference type="NCBI Taxonomy" id="172846"/>
    <lineage>
        <taxon>Eukaryota</taxon>
        <taxon>Metazoa</taxon>
        <taxon>Ecdysozoa</taxon>
        <taxon>Arthropoda</taxon>
        <taxon>Chelicerata</taxon>
        <taxon>Arachnida</taxon>
        <taxon>Araneae</taxon>
        <taxon>Araneomorphae</taxon>
        <taxon>Entelegynae</taxon>
        <taxon>Araneoidea</taxon>
        <taxon>Araneidae</taxon>
        <taxon>Caerostris</taxon>
    </lineage>
</organism>